<dbReference type="Pfam" id="PF07714">
    <property type="entry name" value="PK_Tyr_Ser-Thr"/>
    <property type="match status" value="1"/>
</dbReference>
<dbReference type="PROSITE" id="PS01285">
    <property type="entry name" value="FA58C_1"/>
    <property type="match status" value="1"/>
</dbReference>
<keyword evidence="7" id="KW-0547">Nucleotide-binding</keyword>
<dbReference type="InterPro" id="IPR008979">
    <property type="entry name" value="Galactose-bd-like_sf"/>
</dbReference>
<dbReference type="Gene3D" id="2.60.120.260">
    <property type="entry name" value="Galactose-binding domain-like"/>
    <property type="match status" value="1"/>
</dbReference>
<proteinExistence type="inferred from homology"/>
<dbReference type="FunFam" id="2.60.120.260:FF:000007">
    <property type="entry name" value="Discoidin domain receptor tyrosine kinase 1"/>
    <property type="match status" value="1"/>
</dbReference>
<dbReference type="InterPro" id="IPR000719">
    <property type="entry name" value="Prot_kinase_dom"/>
</dbReference>
<evidence type="ECO:0000313" key="20">
    <source>
        <dbReference type="WBParaSite" id="PgR076_g027_t04"/>
    </source>
</evidence>
<dbReference type="GO" id="GO:0043204">
    <property type="term" value="C:perikaryon"/>
    <property type="evidence" value="ECO:0007669"/>
    <property type="project" value="UniProtKB-SubCell"/>
</dbReference>
<evidence type="ECO:0000256" key="1">
    <source>
        <dbReference type="ARBA" id="ARBA00004251"/>
    </source>
</evidence>
<keyword evidence="6 16" id="KW-0732">Signal</keyword>
<dbReference type="Gene3D" id="1.10.510.10">
    <property type="entry name" value="Transferase(Phosphotransferase) domain 1"/>
    <property type="match status" value="1"/>
</dbReference>
<dbReference type="PROSITE" id="PS50022">
    <property type="entry name" value="FA58C_3"/>
    <property type="match status" value="1"/>
</dbReference>
<feature type="domain" description="F5/8 type C" evidence="18">
    <location>
        <begin position="24"/>
        <end position="180"/>
    </location>
</feature>
<keyword evidence="9 15" id="KW-1133">Transmembrane helix</keyword>
<evidence type="ECO:0000256" key="2">
    <source>
        <dbReference type="ARBA" id="ARBA00004484"/>
    </source>
</evidence>
<dbReference type="PANTHER" id="PTHR24416:SF611">
    <property type="entry name" value="TYROSINE-PROTEIN KINASE TRANSMEMBRANE RECEPTOR ROR"/>
    <property type="match status" value="1"/>
</dbReference>
<feature type="domain" description="Protein kinase" evidence="17">
    <location>
        <begin position="573"/>
        <end position="813"/>
    </location>
</feature>
<dbReference type="GO" id="GO:0007169">
    <property type="term" value="P:cell surface receptor protein tyrosine kinase signaling pathway"/>
    <property type="evidence" value="ECO:0007669"/>
    <property type="project" value="TreeGrafter"/>
</dbReference>
<evidence type="ECO:0000256" key="7">
    <source>
        <dbReference type="ARBA" id="ARBA00022741"/>
    </source>
</evidence>
<evidence type="ECO:0000313" key="21">
    <source>
        <dbReference type="WBParaSite" id="PgR076_g027_t05"/>
    </source>
</evidence>
<evidence type="ECO:0000256" key="16">
    <source>
        <dbReference type="SAM" id="SignalP"/>
    </source>
</evidence>
<evidence type="ECO:0000256" key="13">
    <source>
        <dbReference type="ARBA" id="ARBA00023180"/>
    </source>
</evidence>
<dbReference type="GO" id="GO:0004714">
    <property type="term" value="F:transmembrane receptor protein tyrosine kinase activity"/>
    <property type="evidence" value="ECO:0007669"/>
    <property type="project" value="TreeGrafter"/>
</dbReference>
<evidence type="ECO:0000256" key="4">
    <source>
        <dbReference type="ARBA" id="ARBA00022475"/>
    </source>
</evidence>
<keyword evidence="4" id="KW-1003">Cell membrane</keyword>
<keyword evidence="11" id="KW-1015">Disulfide bond</keyword>
<evidence type="ECO:0000256" key="14">
    <source>
        <dbReference type="ARBA" id="ARBA00061639"/>
    </source>
</evidence>
<evidence type="ECO:0000256" key="12">
    <source>
        <dbReference type="ARBA" id="ARBA00023170"/>
    </source>
</evidence>
<comment type="similarity">
    <text evidence="14">Belongs to the protein kinase superfamily. Tyr protein kinase family. Insulin receptor subfamily.</text>
</comment>
<dbReference type="InterPro" id="IPR050122">
    <property type="entry name" value="RTK"/>
</dbReference>
<keyword evidence="5 15" id="KW-0812">Transmembrane</keyword>
<evidence type="ECO:0000256" key="10">
    <source>
        <dbReference type="ARBA" id="ARBA00023136"/>
    </source>
</evidence>
<dbReference type="InterPro" id="IPR001245">
    <property type="entry name" value="Ser-Thr/Tyr_kinase_cat_dom"/>
</dbReference>
<dbReference type="GO" id="GO:0005524">
    <property type="term" value="F:ATP binding"/>
    <property type="evidence" value="ECO:0007669"/>
    <property type="project" value="UniProtKB-KW"/>
</dbReference>
<keyword evidence="12" id="KW-0675">Receptor</keyword>
<evidence type="ECO:0000313" key="19">
    <source>
        <dbReference type="Proteomes" id="UP000887569"/>
    </source>
</evidence>
<dbReference type="Gene3D" id="2.60.120.1190">
    <property type="match status" value="1"/>
</dbReference>
<keyword evidence="19" id="KW-1185">Reference proteome</keyword>
<dbReference type="Pfam" id="PF21114">
    <property type="entry name" value="DDR1-2_DS-like"/>
    <property type="match status" value="1"/>
</dbReference>
<dbReference type="PROSITE" id="PS50011">
    <property type="entry name" value="PROTEIN_KINASE_DOM"/>
    <property type="match status" value="1"/>
</dbReference>
<dbReference type="InterPro" id="IPR000421">
    <property type="entry name" value="FA58C"/>
</dbReference>
<dbReference type="CDD" id="cd00057">
    <property type="entry name" value="FA58C"/>
    <property type="match status" value="1"/>
</dbReference>
<sequence length="833" mass="93342">MLYILLTTVLVVPNAVIALKLSSCTTRPLGMESGMIEDSQITASSSFDTISVGPQNARIRRELASGAWCPKAQINKDVYEFLQINLGRAYAITAVETQGRYGNGTGREYPTEYMIDYVRGEERWMRYRNRNLSSVLVGNVDTSTAVYRALDPLIIASRIRFVPFSLHPRTMCMRVEIYGCEYDDGLMYYSMSHDGSRIGDHDFRDRIFENSQMSSSFSGAKKGLGLLADGLIATWNPLGEYVAARSNSSWIGWSKLMTNGSIELIFEFDQIRNFSYMELWAYGSSVRTTEITFCTDGRNFSLSSQISSIQRSADGESRPRQFPLRIPMHGRRGSAVKLRLTFTDPWLFLTEVHFQSSPTPSTVFSSQNFTTLTTTTSVAFNTTTTSTPTHPSLFITSIFFAGLLLLFAFLTCVVCGILVARRKSSTTRSYNKREAKMLVTNAGEKGVSTSLCPAAANDFQFHKGTLFLDKDKKWQPTTWGGNNLKSPSWSNFHFPPPPSDMYGVDESSAEPLLGGMATPTRVTAQSPRRNHVNRTWPKKKFVDDNLHYATSNVAESAKSYKPATLEKIDSPSVVLGLELGEGRFTVVRVAKFGDKTVAAKMLRELAPQAKSALMDEAKILSQVDHPSVIKLYGTSDDLSLYLELASNGNVRHYLRRHPSINYTAVVKIANEVASGMKYLEQKRIVHGHLSPQCILISANLHAKVASPRGLFHHAQLRYSAPECIIANEWTCKSDVWSFAVSVWEIFSKCEHLPFEEMSNSELLENSRRLYYGEVATYLEFDSSVDEETADLLSDCWRTAASERPTFLEIQYLLSVHNSGPRTMRNNVTQQKLN</sequence>
<dbReference type="PROSITE" id="PS01286">
    <property type="entry name" value="FA58C_2"/>
    <property type="match status" value="1"/>
</dbReference>
<keyword evidence="8" id="KW-0067">ATP-binding</keyword>
<evidence type="ECO:0000256" key="3">
    <source>
        <dbReference type="ARBA" id="ARBA00004489"/>
    </source>
</evidence>
<dbReference type="SUPFAM" id="SSF56112">
    <property type="entry name" value="Protein kinase-like (PK-like)"/>
    <property type="match status" value="1"/>
</dbReference>
<keyword evidence="10 15" id="KW-0472">Membrane</keyword>
<evidence type="ECO:0000256" key="5">
    <source>
        <dbReference type="ARBA" id="ARBA00022692"/>
    </source>
</evidence>
<dbReference type="SUPFAM" id="SSF49785">
    <property type="entry name" value="Galactose-binding domain-like"/>
    <property type="match status" value="1"/>
</dbReference>
<dbReference type="GO" id="GO:0008045">
    <property type="term" value="P:motor neuron axon guidance"/>
    <property type="evidence" value="ECO:0007669"/>
    <property type="project" value="UniProtKB-ARBA"/>
</dbReference>
<accession>A0A915C0N9</accession>
<evidence type="ECO:0000256" key="8">
    <source>
        <dbReference type="ARBA" id="ARBA00022840"/>
    </source>
</evidence>
<evidence type="ECO:0000256" key="9">
    <source>
        <dbReference type="ARBA" id="ARBA00022989"/>
    </source>
</evidence>
<dbReference type="Gene3D" id="3.30.200.20">
    <property type="entry name" value="Phosphorylase Kinase, domain 1"/>
    <property type="match status" value="1"/>
</dbReference>
<comment type="subcellular location">
    <subcellularLocation>
        <location evidence="1">Cell membrane</location>
        <topology evidence="1">Single-pass type I membrane protein</topology>
    </subcellularLocation>
    <subcellularLocation>
        <location evidence="3">Cell projection</location>
        <location evidence="3">Axon</location>
    </subcellularLocation>
    <subcellularLocation>
        <location evidence="2">Perikaryon</location>
    </subcellularLocation>
</comment>
<evidence type="ECO:0000256" key="15">
    <source>
        <dbReference type="SAM" id="Phobius"/>
    </source>
</evidence>
<protein>
    <submittedName>
        <fullName evidence="20 21">Discoidin domain-containing receptor 2</fullName>
    </submittedName>
</protein>
<feature type="transmembrane region" description="Helical" evidence="15">
    <location>
        <begin position="393"/>
        <end position="420"/>
    </location>
</feature>
<dbReference type="SMART" id="SM00231">
    <property type="entry name" value="FA58C"/>
    <property type="match status" value="1"/>
</dbReference>
<feature type="chain" id="PRO_5041189941" evidence="16">
    <location>
        <begin position="19"/>
        <end position="833"/>
    </location>
</feature>
<keyword evidence="13" id="KW-0325">Glycoprotein</keyword>
<dbReference type="PANTHER" id="PTHR24416">
    <property type="entry name" value="TYROSINE-PROTEIN KINASE RECEPTOR"/>
    <property type="match status" value="1"/>
</dbReference>
<dbReference type="GO" id="GO:0030424">
    <property type="term" value="C:axon"/>
    <property type="evidence" value="ECO:0007669"/>
    <property type="project" value="UniProtKB-SubCell"/>
</dbReference>
<dbReference type="AlphaFoldDB" id="A0A915C0N9"/>
<dbReference type="GO" id="GO:0043235">
    <property type="term" value="C:receptor complex"/>
    <property type="evidence" value="ECO:0007669"/>
    <property type="project" value="TreeGrafter"/>
</dbReference>
<reference evidence="20 21" key="1">
    <citation type="submission" date="2022-11" db="UniProtKB">
        <authorList>
            <consortium name="WormBaseParasite"/>
        </authorList>
    </citation>
    <scope>IDENTIFICATION</scope>
</reference>
<evidence type="ECO:0000259" key="17">
    <source>
        <dbReference type="PROSITE" id="PS50011"/>
    </source>
</evidence>
<name>A0A915C0N9_PARUN</name>
<dbReference type="GO" id="GO:0048680">
    <property type="term" value="P:positive regulation of axon regeneration"/>
    <property type="evidence" value="ECO:0007669"/>
    <property type="project" value="UniProtKB-ARBA"/>
</dbReference>
<organism evidence="19 21">
    <name type="scientific">Parascaris univalens</name>
    <name type="common">Nematode worm</name>
    <dbReference type="NCBI Taxonomy" id="6257"/>
    <lineage>
        <taxon>Eukaryota</taxon>
        <taxon>Metazoa</taxon>
        <taxon>Ecdysozoa</taxon>
        <taxon>Nematoda</taxon>
        <taxon>Chromadorea</taxon>
        <taxon>Rhabditida</taxon>
        <taxon>Spirurina</taxon>
        <taxon>Ascaridomorpha</taxon>
        <taxon>Ascaridoidea</taxon>
        <taxon>Ascarididae</taxon>
        <taxon>Parascaris</taxon>
    </lineage>
</organism>
<dbReference type="Pfam" id="PF00754">
    <property type="entry name" value="F5_F8_type_C"/>
    <property type="match status" value="1"/>
</dbReference>
<dbReference type="Proteomes" id="UP000887569">
    <property type="component" value="Unplaced"/>
</dbReference>
<dbReference type="InterPro" id="IPR048525">
    <property type="entry name" value="DDR1-2_DS-like"/>
</dbReference>
<dbReference type="WBParaSite" id="PgR076_g027_t04">
    <property type="protein sequence ID" value="PgR076_g027_t04"/>
    <property type="gene ID" value="PgR076_g027"/>
</dbReference>
<dbReference type="InterPro" id="IPR011009">
    <property type="entry name" value="Kinase-like_dom_sf"/>
</dbReference>
<evidence type="ECO:0000256" key="6">
    <source>
        <dbReference type="ARBA" id="ARBA00022729"/>
    </source>
</evidence>
<feature type="signal peptide" evidence="16">
    <location>
        <begin position="1"/>
        <end position="18"/>
    </location>
</feature>
<evidence type="ECO:0000259" key="18">
    <source>
        <dbReference type="PROSITE" id="PS50022"/>
    </source>
</evidence>
<evidence type="ECO:0000256" key="11">
    <source>
        <dbReference type="ARBA" id="ARBA00023157"/>
    </source>
</evidence>
<dbReference type="GO" id="GO:0005886">
    <property type="term" value="C:plasma membrane"/>
    <property type="evidence" value="ECO:0007669"/>
    <property type="project" value="UniProtKB-SubCell"/>
</dbReference>
<dbReference type="WBParaSite" id="PgR076_g027_t05">
    <property type="protein sequence ID" value="PgR076_g027_t05"/>
    <property type="gene ID" value="PgR076_g027"/>
</dbReference>